<accession>A0ABR3F9D7</accession>
<dbReference type="EMBL" id="JBAHYK010000706">
    <property type="protein sequence ID" value="KAL0571855.1"/>
    <property type="molecule type" value="Genomic_DNA"/>
</dbReference>
<organism evidence="1 2">
    <name type="scientific">Marasmius crinis-equi</name>
    <dbReference type="NCBI Taxonomy" id="585013"/>
    <lineage>
        <taxon>Eukaryota</taxon>
        <taxon>Fungi</taxon>
        <taxon>Dikarya</taxon>
        <taxon>Basidiomycota</taxon>
        <taxon>Agaricomycotina</taxon>
        <taxon>Agaricomycetes</taxon>
        <taxon>Agaricomycetidae</taxon>
        <taxon>Agaricales</taxon>
        <taxon>Marasmiineae</taxon>
        <taxon>Marasmiaceae</taxon>
        <taxon>Marasmius</taxon>
    </lineage>
</organism>
<dbReference type="InterPro" id="IPR032675">
    <property type="entry name" value="LRR_dom_sf"/>
</dbReference>
<gene>
    <name evidence="1" type="ORF">V5O48_010108</name>
</gene>
<evidence type="ECO:0008006" key="3">
    <source>
        <dbReference type="Google" id="ProtNLM"/>
    </source>
</evidence>
<name>A0ABR3F9D7_9AGAR</name>
<protein>
    <recommendedName>
        <fullName evidence="3">F-box domain-containing protein</fullName>
    </recommendedName>
</protein>
<reference evidence="1 2" key="1">
    <citation type="submission" date="2024-02" db="EMBL/GenBank/DDBJ databases">
        <title>A draft genome for the cacao thread blight pathogen Marasmius crinis-equi.</title>
        <authorList>
            <person name="Cohen S.P."/>
            <person name="Baruah I.K."/>
            <person name="Amoako-Attah I."/>
            <person name="Bukari Y."/>
            <person name="Meinhardt L.W."/>
            <person name="Bailey B.A."/>
        </authorList>
    </citation>
    <scope>NUCLEOTIDE SEQUENCE [LARGE SCALE GENOMIC DNA]</scope>
    <source>
        <strain evidence="1 2">GH-76</strain>
    </source>
</reference>
<comment type="caution">
    <text evidence="1">The sequence shown here is derived from an EMBL/GenBank/DDBJ whole genome shotgun (WGS) entry which is preliminary data.</text>
</comment>
<dbReference type="Proteomes" id="UP001465976">
    <property type="component" value="Unassembled WGS sequence"/>
</dbReference>
<evidence type="ECO:0000313" key="1">
    <source>
        <dbReference type="EMBL" id="KAL0571855.1"/>
    </source>
</evidence>
<sequence length="442" mass="50048">MTEIPFDLLNPIIAELEGCRPALKSCGLVCHTWLQISRPLLLRSISFDQYQIEPFLRLCDSPSETISLARVQEFSIAQNRVIDINDSSGNSGQNCLAFNRLLGWRPSEGTGRSILGVLKDVKTLSLAWIGWWSLDAEARGRLLEGVRSVKTLKLWMMGFERYDQAQALIKSFPALSSLTLTTIRPIRDSGISLEPFSSRLVHLKLHDIEDAHLIQALVPCPALRTFECDYVNFADFDHGRAEALGKLLASAGSSLEVFSFTINAAGMLDNGVALDGRFKLLNLSRNPNLRRIELWIDDSSYLIPFFERLTTVPNRVETLDIYYLQESDIDWARFDKILLHSSFSSLRELNCVVFGYFELQDVVGQPRGWYKAPNVGSQAEVKMKRDTAEFKANLPGLYSRDILRVQPKWRYVGISLLSRTVSLDFGTRFNSWETWHGDASDD</sequence>
<keyword evidence="2" id="KW-1185">Reference proteome</keyword>
<proteinExistence type="predicted"/>
<evidence type="ECO:0000313" key="2">
    <source>
        <dbReference type="Proteomes" id="UP001465976"/>
    </source>
</evidence>
<dbReference type="SUPFAM" id="SSF52047">
    <property type="entry name" value="RNI-like"/>
    <property type="match status" value="1"/>
</dbReference>
<dbReference type="Gene3D" id="3.80.10.10">
    <property type="entry name" value="Ribonuclease Inhibitor"/>
    <property type="match status" value="1"/>
</dbReference>